<comment type="caution">
    <text evidence="3">The sequence shown here is derived from an EMBL/GenBank/DDBJ whole genome shotgun (WGS) entry which is preliminary data.</text>
</comment>
<dbReference type="OMA" id="PTIDMND"/>
<evidence type="ECO:0000313" key="4">
    <source>
        <dbReference type="Proteomes" id="UP000825935"/>
    </source>
</evidence>
<dbReference type="AlphaFoldDB" id="A0A8T2TN53"/>
<accession>A0A8T2TN53</accession>
<keyword evidence="4" id="KW-1185">Reference proteome</keyword>
<organism evidence="3 4">
    <name type="scientific">Ceratopteris richardii</name>
    <name type="common">Triangle waterfern</name>
    <dbReference type="NCBI Taxonomy" id="49495"/>
    <lineage>
        <taxon>Eukaryota</taxon>
        <taxon>Viridiplantae</taxon>
        <taxon>Streptophyta</taxon>
        <taxon>Embryophyta</taxon>
        <taxon>Tracheophyta</taxon>
        <taxon>Polypodiopsida</taxon>
        <taxon>Polypodiidae</taxon>
        <taxon>Polypodiales</taxon>
        <taxon>Pteridineae</taxon>
        <taxon>Pteridaceae</taxon>
        <taxon>Parkerioideae</taxon>
        <taxon>Ceratopteris</taxon>
    </lineage>
</organism>
<evidence type="ECO:0000259" key="2">
    <source>
        <dbReference type="Pfam" id="PF06911"/>
    </source>
</evidence>
<dbReference type="GO" id="GO:0005886">
    <property type="term" value="C:plasma membrane"/>
    <property type="evidence" value="ECO:0007669"/>
    <property type="project" value="TreeGrafter"/>
</dbReference>
<name>A0A8T2TN53_CERRI</name>
<dbReference type="PANTHER" id="PTHR21068:SF43">
    <property type="entry name" value="SPARTIN"/>
    <property type="match status" value="1"/>
</dbReference>
<dbReference type="EMBL" id="CM035417">
    <property type="protein sequence ID" value="KAH7422834.1"/>
    <property type="molecule type" value="Genomic_DNA"/>
</dbReference>
<evidence type="ECO:0000256" key="1">
    <source>
        <dbReference type="SAM" id="MobiDB-lite"/>
    </source>
</evidence>
<feature type="region of interest" description="Disordered" evidence="1">
    <location>
        <begin position="1"/>
        <end position="28"/>
    </location>
</feature>
<dbReference type="PANTHER" id="PTHR21068">
    <property type="entry name" value="SPARTIN"/>
    <property type="match status" value="1"/>
</dbReference>
<gene>
    <name evidence="3" type="ORF">KP509_12G027900</name>
</gene>
<reference evidence="3" key="1">
    <citation type="submission" date="2021-08" db="EMBL/GenBank/DDBJ databases">
        <title>WGS assembly of Ceratopteris richardii.</title>
        <authorList>
            <person name="Marchant D.B."/>
            <person name="Chen G."/>
            <person name="Jenkins J."/>
            <person name="Shu S."/>
            <person name="Leebens-Mack J."/>
            <person name="Grimwood J."/>
            <person name="Schmutz J."/>
            <person name="Soltis P."/>
            <person name="Soltis D."/>
            <person name="Chen Z.-H."/>
        </authorList>
    </citation>
    <scope>NUCLEOTIDE SEQUENCE</scope>
    <source>
        <strain evidence="3">Whitten #5841</strain>
        <tissue evidence="3">Leaf</tissue>
    </source>
</reference>
<dbReference type="InterPro" id="IPR045036">
    <property type="entry name" value="Spartin-like"/>
</dbReference>
<dbReference type="Pfam" id="PF06911">
    <property type="entry name" value="Senescence"/>
    <property type="match status" value="1"/>
</dbReference>
<dbReference type="Proteomes" id="UP000825935">
    <property type="component" value="Chromosome 12"/>
</dbReference>
<dbReference type="OrthoDB" id="20821at2759"/>
<proteinExistence type="predicted"/>
<feature type="domain" description="Senescence" evidence="2">
    <location>
        <begin position="269"/>
        <end position="459"/>
    </location>
</feature>
<sequence>MPWFSSSSKKEGSSNSGKKQKGEEVPDKQAENVVKVDNYLVVGDAQSSQQGTVETLLNVPSAIVHLVDDEESALLATGVFSLFRLVSQNGSVIAVFAKVGDYLQWPLAKDAATVKLDSNHYFFTLHVPAEGENDGCSHEQDDSDVFNYGITFTSDVDQSLLAELDKYLEQYSCFSVPQVVQGAPERKAEFEKEVKEKGKGPFSSLQDILFGKPNPPAKPTSIPEDAKVNAVPSSIASPVEREKFIEEKSSAYWTALAPNVDEYSSTIAKGIAAQSGNVIRGLFWCSDATVQQLERLGEHAKNHIKQKEKPTQISPRTLRNLRRVKKLSKMSERVAKGVLAGVITVTGFASATVMKSKAGKKFIGMLPGEVALVSLDVFGRVFDAVELAGKSVLKGTKAVTCDVVAHRYGEQAAEAANESLSTAGHVFGTVWTISKIRKALDPKRKSTSNVPKRAIVKAALTGKAPAQ</sequence>
<dbReference type="InterPro" id="IPR009686">
    <property type="entry name" value="Senescence/spartin_C"/>
</dbReference>
<evidence type="ECO:0000313" key="3">
    <source>
        <dbReference type="EMBL" id="KAH7422834.1"/>
    </source>
</evidence>
<protein>
    <recommendedName>
        <fullName evidence="2">Senescence domain-containing protein</fullName>
    </recommendedName>
</protein>